<organism evidence="2 3">
    <name type="scientific">Varunaivibrio sulfuroxidans</name>
    <dbReference type="NCBI Taxonomy" id="1773489"/>
    <lineage>
        <taxon>Bacteria</taxon>
        <taxon>Pseudomonadati</taxon>
        <taxon>Pseudomonadota</taxon>
        <taxon>Alphaproteobacteria</taxon>
        <taxon>Rhodospirillales</taxon>
        <taxon>Magnetovibrionaceae</taxon>
        <taxon>Varunaivibrio</taxon>
    </lineage>
</organism>
<keyword evidence="1" id="KW-1133">Transmembrane helix</keyword>
<gene>
    <name evidence="2" type="ORF">EDD55_101445</name>
</gene>
<accession>A0A4V6NYL0</accession>
<dbReference type="PANTHER" id="PTHR34655">
    <property type="entry name" value="CONSERVED WITHIN P. AEROPHILUM"/>
    <property type="match status" value="1"/>
</dbReference>
<dbReference type="InterPro" id="IPR032836">
    <property type="entry name" value="DsrE2-like"/>
</dbReference>
<dbReference type="RefSeq" id="WP_132937822.1">
    <property type="nucleotide sequence ID" value="NZ_CP119676.1"/>
</dbReference>
<evidence type="ECO:0000313" key="2">
    <source>
        <dbReference type="EMBL" id="TCS65111.1"/>
    </source>
</evidence>
<dbReference type="OrthoDB" id="269440at2"/>
<keyword evidence="1" id="KW-0472">Membrane</keyword>
<proteinExistence type="predicted"/>
<comment type="caution">
    <text evidence="2">The sequence shown here is derived from an EMBL/GenBank/DDBJ whole genome shotgun (WGS) entry which is preliminary data.</text>
</comment>
<evidence type="ECO:0000256" key="1">
    <source>
        <dbReference type="SAM" id="Phobius"/>
    </source>
</evidence>
<dbReference type="SUPFAM" id="SSF75169">
    <property type="entry name" value="DsrEFH-like"/>
    <property type="match status" value="1"/>
</dbReference>
<dbReference type="EMBL" id="SLZW01000001">
    <property type="protein sequence ID" value="TCS65111.1"/>
    <property type="molecule type" value="Genomic_DNA"/>
</dbReference>
<feature type="transmembrane region" description="Helical" evidence="1">
    <location>
        <begin position="20"/>
        <end position="41"/>
    </location>
</feature>
<name>A0A4V6NYL0_9PROT</name>
<keyword evidence="1" id="KW-0812">Transmembrane</keyword>
<reference evidence="2 3" key="1">
    <citation type="submission" date="2019-03" db="EMBL/GenBank/DDBJ databases">
        <title>Genomic Encyclopedia of Type Strains, Phase IV (KMG-IV): sequencing the most valuable type-strain genomes for metagenomic binning, comparative biology and taxonomic classification.</title>
        <authorList>
            <person name="Goeker M."/>
        </authorList>
    </citation>
    <scope>NUCLEOTIDE SEQUENCE [LARGE SCALE GENOMIC DNA]</scope>
    <source>
        <strain evidence="2 3">DSM 101688</strain>
    </source>
</reference>
<dbReference type="AlphaFoldDB" id="A0A4V6NYL0"/>
<dbReference type="InterPro" id="IPR027396">
    <property type="entry name" value="DsrEFH-like"/>
</dbReference>
<sequence length="146" mass="15696">MNTRPDKLSIVVFSGDFDRVHYALVLASGSQAAGIATTLFFTMEGARALCRNDEQNPPAWRALPLTTSQFTNGGAMDDAFKARGVGDFETLLRACIDMGVVFMVCEMGLAALGIPREELRADIPFVDGGVVTFLNDASKNGSILFI</sequence>
<dbReference type="PANTHER" id="PTHR34655:SF2">
    <property type="entry name" value="PEROXIREDOXIN FAMILY PROTEIN"/>
    <property type="match status" value="1"/>
</dbReference>
<dbReference type="Gene3D" id="3.40.1260.10">
    <property type="entry name" value="DsrEFH-like"/>
    <property type="match status" value="1"/>
</dbReference>
<protein>
    <submittedName>
        <fullName evidence="2">Peroxiredoxin family protein</fullName>
    </submittedName>
</protein>
<dbReference type="Proteomes" id="UP000295304">
    <property type="component" value="Unassembled WGS sequence"/>
</dbReference>
<dbReference type="Pfam" id="PF13686">
    <property type="entry name" value="DrsE_2"/>
    <property type="match status" value="1"/>
</dbReference>
<keyword evidence="3" id="KW-1185">Reference proteome</keyword>
<evidence type="ECO:0000313" key="3">
    <source>
        <dbReference type="Proteomes" id="UP000295304"/>
    </source>
</evidence>